<accession>A0A8I6Y0C4</accession>
<dbReference type="InterPro" id="IPR004265">
    <property type="entry name" value="Dirigent"/>
</dbReference>
<evidence type="ECO:0000313" key="7">
    <source>
        <dbReference type="Proteomes" id="UP000011116"/>
    </source>
</evidence>
<evidence type="ECO:0000313" key="6">
    <source>
        <dbReference type="EnsemblPlants" id="HORVU.MOREX.r3.4HG0386840.1.CDS1"/>
    </source>
</evidence>
<protein>
    <recommendedName>
        <fullName evidence="4">Dirigent protein</fullName>
    </recommendedName>
</protein>
<evidence type="ECO:0000256" key="5">
    <source>
        <dbReference type="SAM" id="MobiDB-lite"/>
    </source>
</evidence>
<dbReference type="Gramene" id="HORVU.MOREX.r2.4HG0321770.1">
    <property type="protein sequence ID" value="HORVU.MOREX.r2.4HG0321770.1.CDS.1"/>
    <property type="gene ID" value="HORVU.MOREX.r2.4HG0321770"/>
</dbReference>
<proteinExistence type="inferred from homology"/>
<evidence type="ECO:0000256" key="4">
    <source>
        <dbReference type="RuleBase" id="RU363099"/>
    </source>
</evidence>
<comment type="function">
    <text evidence="4">Dirigent proteins impart stereoselectivity on the phenoxy radical-coupling reaction, yielding optically active lignans from two molecules of coniferyl alcohol in the biosynthesis of lignans, flavonolignans, and alkaloids and thus plays a central role in plant secondary metabolism.</text>
</comment>
<evidence type="ECO:0000256" key="2">
    <source>
        <dbReference type="ARBA" id="ARBA00011738"/>
    </source>
</evidence>
<dbReference type="Proteomes" id="UP000011116">
    <property type="component" value="Chromosome 4H"/>
</dbReference>
<name>A0A8I6Y0C4_HORVV</name>
<reference evidence="6" key="2">
    <citation type="submission" date="2020-10" db="EMBL/GenBank/DDBJ databases">
        <authorList>
            <person name="Scholz U."/>
            <person name="Mascher M."/>
            <person name="Fiebig A."/>
        </authorList>
    </citation>
    <scope>NUCLEOTIDE SEQUENCE [LARGE SCALE GENOMIC DNA]</scope>
    <source>
        <strain evidence="6">cv. Morex</strain>
    </source>
</reference>
<reference evidence="7" key="1">
    <citation type="journal article" date="2012" name="Nature">
        <title>A physical, genetic and functional sequence assembly of the barley genome.</title>
        <authorList>
            <consortium name="The International Barley Genome Sequencing Consortium"/>
            <person name="Mayer K.F."/>
            <person name="Waugh R."/>
            <person name="Brown J.W."/>
            <person name="Schulman A."/>
            <person name="Langridge P."/>
            <person name="Platzer M."/>
            <person name="Fincher G.B."/>
            <person name="Muehlbauer G.J."/>
            <person name="Sato K."/>
            <person name="Close T.J."/>
            <person name="Wise R.P."/>
            <person name="Stein N."/>
        </authorList>
    </citation>
    <scope>NUCLEOTIDE SEQUENCE [LARGE SCALE GENOMIC DNA]</scope>
    <source>
        <strain evidence="7">cv. Morex</strain>
    </source>
</reference>
<evidence type="ECO:0000256" key="3">
    <source>
        <dbReference type="ARBA" id="ARBA00022525"/>
    </source>
</evidence>
<feature type="signal peptide" evidence="4">
    <location>
        <begin position="1"/>
        <end position="22"/>
    </location>
</feature>
<dbReference type="GO" id="GO:0009699">
    <property type="term" value="P:phenylpropanoid biosynthetic process"/>
    <property type="evidence" value="ECO:0007669"/>
    <property type="project" value="UniProtKB-ARBA"/>
</dbReference>
<dbReference type="PROSITE" id="PS51257">
    <property type="entry name" value="PROKAR_LIPOPROTEIN"/>
    <property type="match status" value="1"/>
</dbReference>
<dbReference type="InterPro" id="IPR044859">
    <property type="entry name" value="Allene_oxi_cyc_Dirigent"/>
</dbReference>
<dbReference type="EnsemblPlants" id="HORVU.MOREX.r3.4HG0386840.1">
    <property type="protein sequence ID" value="HORVU.MOREX.r3.4HG0386840.1.CDS1"/>
    <property type="gene ID" value="HORVU.MOREX.r3.4HG0386840"/>
</dbReference>
<comment type="similarity">
    <text evidence="1 4">Belongs to the plant dirigent protein family.</text>
</comment>
<dbReference type="Gene3D" id="2.40.480.10">
    <property type="entry name" value="Allene oxide cyclase-like"/>
    <property type="match status" value="1"/>
</dbReference>
<dbReference type="AlphaFoldDB" id="A0A8I6Y0C4"/>
<keyword evidence="7" id="KW-1185">Reference proteome</keyword>
<organism evidence="6 7">
    <name type="scientific">Hordeum vulgare subsp. vulgare</name>
    <name type="common">Domesticated barley</name>
    <dbReference type="NCBI Taxonomy" id="112509"/>
    <lineage>
        <taxon>Eukaryota</taxon>
        <taxon>Viridiplantae</taxon>
        <taxon>Streptophyta</taxon>
        <taxon>Embryophyta</taxon>
        <taxon>Tracheophyta</taxon>
        <taxon>Spermatophyta</taxon>
        <taxon>Magnoliopsida</taxon>
        <taxon>Liliopsida</taxon>
        <taxon>Poales</taxon>
        <taxon>Poaceae</taxon>
        <taxon>BOP clade</taxon>
        <taxon>Pooideae</taxon>
        <taxon>Triticodae</taxon>
        <taxon>Triticeae</taxon>
        <taxon>Hordeinae</taxon>
        <taxon>Hordeum</taxon>
    </lineage>
</organism>
<comment type="subunit">
    <text evidence="2 4">Homodimer.</text>
</comment>
<reference evidence="6" key="3">
    <citation type="submission" date="2022-01" db="UniProtKB">
        <authorList>
            <consortium name="EnsemblPlants"/>
        </authorList>
    </citation>
    <scope>IDENTIFICATION</scope>
    <source>
        <strain evidence="6">subsp. vulgare</strain>
    </source>
</reference>
<sequence>MAKAALYIYMMAALALTSCAFAGRVLNEHPAPPPAEAPPPVDPLPGPTEPPVDPVVVPVPAPATAAVMPLPSASGAAGAAGVAPAAGAGATANVGAGVAAGAGDSPLTFFMHDILGASSSQPSALMVTGVVASAGGLASGNSVVPHDSLVQSNGNAANGGYKNTIPSVNAGGGLPSATTPRNLLFSMTAVVDEELAGGHDLGAAAVGRAQGFYVASSQDGSSKTVVLTAMFGGEVHGDTLSFFGVHRMAASESRIAVIGGTGKYENAKGFAAIRTLHPGDQHATDDGVEGLLQFDIHLS</sequence>
<dbReference type="Gramene" id="HORVU.MOREX.r3.4HG0386840.1">
    <property type="protein sequence ID" value="HORVU.MOREX.r3.4HG0386840.1.CDS1"/>
    <property type="gene ID" value="HORVU.MOREX.r3.4HG0386840"/>
</dbReference>
<keyword evidence="3 4" id="KW-0964">Secreted</keyword>
<dbReference type="PANTHER" id="PTHR46215:SF15">
    <property type="entry name" value="DIRIGENT PROTEIN 24"/>
    <property type="match status" value="1"/>
</dbReference>
<comment type="subcellular location">
    <subcellularLocation>
        <location evidence="4">Secreted</location>
        <location evidence="4">Extracellular space</location>
        <location evidence="4">Apoplast</location>
    </subcellularLocation>
</comment>
<dbReference type="GO" id="GO:0048046">
    <property type="term" value="C:apoplast"/>
    <property type="evidence" value="ECO:0007669"/>
    <property type="project" value="UniProtKB-SubCell"/>
</dbReference>
<keyword evidence="4" id="KW-0052">Apoplast</keyword>
<dbReference type="Pfam" id="PF03018">
    <property type="entry name" value="Dirigent"/>
    <property type="match status" value="1"/>
</dbReference>
<dbReference type="SMR" id="A0A8I6Y0C4"/>
<evidence type="ECO:0000256" key="1">
    <source>
        <dbReference type="ARBA" id="ARBA00010746"/>
    </source>
</evidence>
<feature type="region of interest" description="Disordered" evidence="5">
    <location>
        <begin position="32"/>
        <end position="55"/>
    </location>
</feature>
<keyword evidence="4" id="KW-0732">Signal</keyword>
<dbReference type="PANTHER" id="PTHR46215">
    <property type="entry name" value="DIRIGENT PROTEIN 24-RELATED"/>
    <property type="match status" value="1"/>
</dbReference>
<feature type="chain" id="PRO_5035337910" description="Dirigent protein" evidence="4">
    <location>
        <begin position="23"/>
        <end position="299"/>
    </location>
</feature>